<proteinExistence type="predicted"/>
<name>A0A1H2SR60_THIRO</name>
<dbReference type="PANTHER" id="PTHR35038">
    <property type="entry name" value="DISSIMILATORY SULFITE REDUCTASE SIRA"/>
    <property type="match status" value="1"/>
</dbReference>
<reference evidence="5" key="1">
    <citation type="submission" date="2016-10" db="EMBL/GenBank/DDBJ databases">
        <authorList>
            <person name="Varghese N."/>
            <person name="Submissions S."/>
        </authorList>
    </citation>
    <scope>NUCLEOTIDE SEQUENCE [LARGE SCALE GENOMIC DNA]</scope>
    <source>
        <strain evidence="5">DSM 217</strain>
    </source>
</reference>
<evidence type="ECO:0000256" key="1">
    <source>
        <dbReference type="ARBA" id="ARBA00022729"/>
    </source>
</evidence>
<dbReference type="Gene3D" id="1.10.287.3080">
    <property type="match status" value="1"/>
</dbReference>
<dbReference type="PROSITE" id="PS51257">
    <property type="entry name" value="PROKAR_LIPOPROTEIN"/>
    <property type="match status" value="1"/>
</dbReference>
<feature type="domain" description="Doubled CXXCH motif" evidence="2">
    <location>
        <begin position="253"/>
        <end position="290"/>
    </location>
</feature>
<dbReference type="SUPFAM" id="SSF48695">
    <property type="entry name" value="Multiheme cytochromes"/>
    <property type="match status" value="1"/>
</dbReference>
<protein>
    <submittedName>
        <fullName evidence="4">Decaheme c-type cytochrome, DmsE family</fullName>
    </submittedName>
</protein>
<keyword evidence="1" id="KW-0732">Signal</keyword>
<dbReference type="PANTHER" id="PTHR35038:SF6">
    <property type="entry name" value="SURFACE LOCALIZED DECAHEME CYTOCHROME C LIPOPROTEIN"/>
    <property type="match status" value="1"/>
</dbReference>
<dbReference type="Gene3D" id="3.90.10.10">
    <property type="entry name" value="Cytochrome C3"/>
    <property type="match status" value="1"/>
</dbReference>
<keyword evidence="5" id="KW-1185">Reference proteome</keyword>
<dbReference type="InterPro" id="IPR053875">
    <property type="entry name" value="Cytochrom_c_NrfB-like_dom"/>
</dbReference>
<dbReference type="Pfam" id="PF09699">
    <property type="entry name" value="Paired_CXXCH_1"/>
    <property type="match status" value="2"/>
</dbReference>
<gene>
    <name evidence="4" type="ORF">SAMN05421783_10398</name>
</gene>
<evidence type="ECO:0000259" key="3">
    <source>
        <dbReference type="Pfam" id="PF22678"/>
    </source>
</evidence>
<dbReference type="NCBIfam" id="TIGR03508">
    <property type="entry name" value="decahem_SO"/>
    <property type="match status" value="1"/>
</dbReference>
<accession>A0A1H2SR60</accession>
<dbReference type="AlphaFoldDB" id="A0A1H2SR60"/>
<dbReference type="InterPro" id="IPR020015">
    <property type="entry name" value="Decahaem_cyt-c_DmsE"/>
</dbReference>
<evidence type="ECO:0000313" key="4">
    <source>
        <dbReference type="EMBL" id="SDW34027.1"/>
    </source>
</evidence>
<evidence type="ECO:0000313" key="5">
    <source>
        <dbReference type="Proteomes" id="UP000198816"/>
    </source>
</evidence>
<organism evidence="4 5">
    <name type="scientific">Thiocapsa roseopersicina</name>
    <dbReference type="NCBI Taxonomy" id="1058"/>
    <lineage>
        <taxon>Bacteria</taxon>
        <taxon>Pseudomonadati</taxon>
        <taxon>Pseudomonadota</taxon>
        <taxon>Gammaproteobacteria</taxon>
        <taxon>Chromatiales</taxon>
        <taxon>Chromatiaceae</taxon>
        <taxon>Thiocapsa</taxon>
    </lineage>
</organism>
<dbReference type="GO" id="GO:0016491">
    <property type="term" value="F:oxidoreductase activity"/>
    <property type="evidence" value="ECO:0007669"/>
    <property type="project" value="TreeGrafter"/>
</dbReference>
<dbReference type="STRING" id="1058.SAMN05421783_10398"/>
<evidence type="ECO:0000259" key="2">
    <source>
        <dbReference type="Pfam" id="PF09699"/>
    </source>
</evidence>
<dbReference type="NCBIfam" id="TIGR01905">
    <property type="entry name" value="paired_CXXCH_1"/>
    <property type="match status" value="2"/>
</dbReference>
<sequence length="342" mass="37918">MRIYSRALSRDARLIVLSLCLFAIATLVGCLPTGQQRSAGIEDQAAGSKSLADNAAPVDAVYVGEKVCLECHEHVDTQYSHTLHAKTFRDNPRNSQQAQVCEACHGPGSKHAEETWDKRLIIGFTRNWETPVAVQNAQCLSCHQGGQRLHWVGSTHDKNKVACSDCHNPMVKNSINGALAKETISETCYSCHPKQRADFLKRSHMPLSEGKMTCVDCHNPHGSRTRPMLNKDSLNEVCYTCHAEKRGPFLWEHAPVRENCANCHLPHGSNHDKLLVTARPFLCQQCHNQMFHPGTFYNASQTAESALQPGGAASQRMIGRACQNCHTQIHGSNHPSGARWQR</sequence>
<dbReference type="Pfam" id="PF22678">
    <property type="entry name" value="Cytochrom_c_NrfB-like"/>
    <property type="match status" value="1"/>
</dbReference>
<dbReference type="Proteomes" id="UP000198816">
    <property type="component" value="Unassembled WGS sequence"/>
</dbReference>
<dbReference type="EMBL" id="FNNZ01000003">
    <property type="protein sequence ID" value="SDW34027.1"/>
    <property type="molecule type" value="Genomic_DNA"/>
</dbReference>
<feature type="domain" description="Doubled CXXCH motif" evidence="2">
    <location>
        <begin position="204"/>
        <end position="246"/>
    </location>
</feature>
<dbReference type="InterPro" id="IPR010177">
    <property type="entry name" value="Paired_CXXCH_1"/>
</dbReference>
<feature type="domain" description="Cytochrome c-type protein NrfB-like" evidence="3">
    <location>
        <begin position="101"/>
        <end position="191"/>
    </location>
</feature>
<dbReference type="InterPro" id="IPR036280">
    <property type="entry name" value="Multihaem_cyt_sf"/>
</dbReference>
<dbReference type="OrthoDB" id="9814800at2"/>
<dbReference type="InterPro" id="IPR051829">
    <property type="entry name" value="Multiheme_Cytochr_ET"/>
</dbReference>